<name>A0A369QFC2_9BACT</name>
<organism evidence="2 3">
    <name type="scientific">Adhaeribacter pallidiroseus</name>
    <dbReference type="NCBI Taxonomy" id="2072847"/>
    <lineage>
        <taxon>Bacteria</taxon>
        <taxon>Pseudomonadati</taxon>
        <taxon>Bacteroidota</taxon>
        <taxon>Cytophagia</taxon>
        <taxon>Cytophagales</taxon>
        <taxon>Hymenobacteraceae</taxon>
        <taxon>Adhaeribacter</taxon>
    </lineage>
</organism>
<dbReference type="AlphaFoldDB" id="A0A369QFC2"/>
<keyword evidence="3" id="KW-1185">Reference proteome</keyword>
<reference evidence="2 3" key="1">
    <citation type="submission" date="2018-04" db="EMBL/GenBank/DDBJ databases">
        <title>Adhaeribacter sp. HMF7616 genome sequencing and assembly.</title>
        <authorList>
            <person name="Kang H."/>
            <person name="Kang J."/>
            <person name="Cha I."/>
            <person name="Kim H."/>
            <person name="Joh K."/>
        </authorList>
    </citation>
    <scope>NUCLEOTIDE SEQUENCE [LARGE SCALE GENOMIC DNA]</scope>
    <source>
        <strain evidence="2 3">HMF7616</strain>
    </source>
</reference>
<comment type="caution">
    <text evidence="2">The sequence shown here is derived from an EMBL/GenBank/DDBJ whole genome shotgun (WGS) entry which is preliminary data.</text>
</comment>
<evidence type="ECO:0000313" key="3">
    <source>
        <dbReference type="Proteomes" id="UP000253919"/>
    </source>
</evidence>
<protein>
    <recommendedName>
        <fullName evidence="4">Gluconate 2-dehydrogenase (Acceptor)</fullName>
    </recommendedName>
</protein>
<gene>
    <name evidence="2" type="ORF">AHMF7616_02007</name>
</gene>
<sequence length="235" mass="26420">MDRRESLKVLAIGSLGASALLVGCDKNYGEKGDEKSTSEVKEDAKEEGYGRTPEEKERDAKLMKEQFFTKEEMATIAILADIIIPADDRSGSATDAKVPEFIEFMAKDQPSYQTPLRGGLRWLNIKSTKMFEKPFRDVSKEQQIQLVDLIAYPEKAAKENAQGVAFFNQMRNLTATGFFSSKIGIEDMEYKGNTPNAWDGVPADVLKQYGLEYDKKTLAECLKNEDRGKMMTWDA</sequence>
<dbReference type="PROSITE" id="PS51257">
    <property type="entry name" value="PROKAR_LIPOPROTEIN"/>
    <property type="match status" value="1"/>
</dbReference>
<dbReference type="OrthoDB" id="129242at2"/>
<dbReference type="EMBL" id="QASA01000001">
    <property type="protein sequence ID" value="RDC63404.1"/>
    <property type="molecule type" value="Genomic_DNA"/>
</dbReference>
<evidence type="ECO:0000256" key="1">
    <source>
        <dbReference type="SAM" id="MobiDB-lite"/>
    </source>
</evidence>
<feature type="region of interest" description="Disordered" evidence="1">
    <location>
        <begin position="28"/>
        <end position="58"/>
    </location>
</feature>
<dbReference type="InterPro" id="IPR027056">
    <property type="entry name" value="Gluconate_2DH_su3"/>
</dbReference>
<proteinExistence type="predicted"/>
<dbReference type="RefSeq" id="WP_115372715.1">
    <property type="nucleotide sequence ID" value="NZ_QASA01000001.1"/>
</dbReference>
<dbReference type="Proteomes" id="UP000253919">
    <property type="component" value="Unassembled WGS sequence"/>
</dbReference>
<evidence type="ECO:0008006" key="4">
    <source>
        <dbReference type="Google" id="ProtNLM"/>
    </source>
</evidence>
<evidence type="ECO:0000313" key="2">
    <source>
        <dbReference type="EMBL" id="RDC63404.1"/>
    </source>
</evidence>
<dbReference type="Pfam" id="PF13618">
    <property type="entry name" value="Gluconate_2-dh3"/>
    <property type="match status" value="1"/>
</dbReference>
<accession>A0A369QFC2</accession>